<dbReference type="InterPro" id="IPR014710">
    <property type="entry name" value="RmlC-like_jellyroll"/>
</dbReference>
<keyword evidence="3" id="KW-0804">Transcription</keyword>
<keyword evidence="1" id="KW-0805">Transcription regulation</keyword>
<dbReference type="Pfam" id="PF02311">
    <property type="entry name" value="AraC_binding"/>
    <property type="match status" value="1"/>
</dbReference>
<gene>
    <name evidence="4" type="ORF">GMA64_03010</name>
</gene>
<evidence type="ECO:0000313" key="4">
    <source>
        <dbReference type="EMBL" id="MTL93490.1"/>
    </source>
</evidence>
<dbReference type="GO" id="GO:0003700">
    <property type="term" value="F:DNA-binding transcription factor activity"/>
    <property type="evidence" value="ECO:0007669"/>
    <property type="project" value="InterPro"/>
</dbReference>
<dbReference type="InterPro" id="IPR018060">
    <property type="entry name" value="HTH_AraC"/>
</dbReference>
<proteinExistence type="predicted"/>
<evidence type="ECO:0000256" key="1">
    <source>
        <dbReference type="ARBA" id="ARBA00023015"/>
    </source>
</evidence>
<dbReference type="InterPro" id="IPR018062">
    <property type="entry name" value="HTH_AraC-typ_CS"/>
</dbReference>
<evidence type="ECO:0000256" key="3">
    <source>
        <dbReference type="ARBA" id="ARBA00023163"/>
    </source>
</evidence>
<evidence type="ECO:0000256" key="2">
    <source>
        <dbReference type="ARBA" id="ARBA00023125"/>
    </source>
</evidence>
<dbReference type="Gene3D" id="2.60.120.10">
    <property type="entry name" value="Jelly Rolls"/>
    <property type="match status" value="1"/>
</dbReference>
<reference evidence="4" key="1">
    <citation type="journal article" date="2019" name="Nat. Med.">
        <title>A library of human gut bacterial isolates paired with longitudinal multiomics data enables mechanistic microbiome research.</title>
        <authorList>
            <person name="Poyet M."/>
            <person name="Groussin M."/>
            <person name="Gibbons S.M."/>
            <person name="Avila-Pacheco J."/>
            <person name="Jiang X."/>
            <person name="Kearney S.M."/>
            <person name="Perrotta A.R."/>
            <person name="Berdy B."/>
            <person name="Zhao S."/>
            <person name="Lieberman T.D."/>
            <person name="Swanson P.K."/>
            <person name="Smith M."/>
            <person name="Roesemann S."/>
            <person name="Alexander J.E."/>
            <person name="Rich S.A."/>
            <person name="Livny J."/>
            <person name="Vlamakis H."/>
            <person name="Clish C."/>
            <person name="Bullock K."/>
            <person name="Deik A."/>
            <person name="Scott J."/>
            <person name="Pierce K.A."/>
            <person name="Xavier R.J."/>
            <person name="Alm E.J."/>
        </authorList>
    </citation>
    <scope>NUCLEOTIDE SEQUENCE</scope>
    <source>
        <strain evidence="4">BIOML-A179</strain>
    </source>
</reference>
<dbReference type="InterPro" id="IPR009057">
    <property type="entry name" value="Homeodomain-like_sf"/>
</dbReference>
<dbReference type="SUPFAM" id="SSF51182">
    <property type="entry name" value="RmlC-like cupins"/>
    <property type="match status" value="1"/>
</dbReference>
<accession>A0A6I3N9U8</accession>
<dbReference type="Pfam" id="PF12833">
    <property type="entry name" value="HTH_18"/>
    <property type="match status" value="1"/>
</dbReference>
<dbReference type="Gene3D" id="1.10.10.60">
    <property type="entry name" value="Homeodomain-like"/>
    <property type="match status" value="2"/>
</dbReference>
<dbReference type="GO" id="GO:0043565">
    <property type="term" value="F:sequence-specific DNA binding"/>
    <property type="evidence" value="ECO:0007669"/>
    <property type="project" value="InterPro"/>
</dbReference>
<dbReference type="AlphaFoldDB" id="A0A6I3N9U8"/>
<organism evidence="4">
    <name type="scientific">Turicibacter sanguinis</name>
    <dbReference type="NCBI Taxonomy" id="154288"/>
    <lineage>
        <taxon>Bacteria</taxon>
        <taxon>Bacillati</taxon>
        <taxon>Bacillota</taxon>
        <taxon>Erysipelotrichia</taxon>
        <taxon>Erysipelotrichales</taxon>
        <taxon>Turicibacteraceae</taxon>
        <taxon>Turicibacter</taxon>
    </lineage>
</organism>
<sequence>MGIDKFYIFNLVSDILIQEKFGRFVITIKPDSLCKFDQISPTNKVHRHDYYELCFVIEGTGEYLHGDKLYNLNKGDIFICNPLIEHEIRLKASINGTYSSELYLISFVITLDYIHAISPTHFPSIEEKILHSFTQQHEIVVHHCDHMFSYIDFLMNHIGPNTLNNYGIYNMMKTMAFEGLSLLCSSQNSHPLDANRYPSEFNQLLIFIESNLNKPITIQDLANASYMSHRNLHYLFNKYVHKTPKEYINTRKINLAKLYLRMNYKVGEVALLVGIQDVGQFSRLFKKQCGISPKAFQQSKVS</sequence>
<comment type="caution">
    <text evidence="4">The sequence shown here is derived from an EMBL/GenBank/DDBJ whole genome shotgun (WGS) entry which is preliminary data.</text>
</comment>
<dbReference type="PANTHER" id="PTHR43280:SF28">
    <property type="entry name" value="HTH-TYPE TRANSCRIPTIONAL ACTIVATOR RHAS"/>
    <property type="match status" value="1"/>
</dbReference>
<dbReference type="PANTHER" id="PTHR43280">
    <property type="entry name" value="ARAC-FAMILY TRANSCRIPTIONAL REGULATOR"/>
    <property type="match status" value="1"/>
</dbReference>
<dbReference type="RefSeq" id="WP_129821176.1">
    <property type="nucleotide sequence ID" value="NZ_RCYV01000001.1"/>
</dbReference>
<dbReference type="SMART" id="SM00342">
    <property type="entry name" value="HTH_ARAC"/>
    <property type="match status" value="1"/>
</dbReference>
<dbReference type="PROSITE" id="PS00041">
    <property type="entry name" value="HTH_ARAC_FAMILY_1"/>
    <property type="match status" value="1"/>
</dbReference>
<dbReference type="InterPro" id="IPR003313">
    <property type="entry name" value="AraC-bd"/>
</dbReference>
<protein>
    <submittedName>
        <fullName evidence="4">Helix-turn-helix domain-containing protein</fullName>
    </submittedName>
</protein>
<dbReference type="SUPFAM" id="SSF46689">
    <property type="entry name" value="Homeodomain-like"/>
    <property type="match status" value="2"/>
</dbReference>
<name>A0A6I3N9U8_9FIRM</name>
<dbReference type="PROSITE" id="PS01124">
    <property type="entry name" value="HTH_ARAC_FAMILY_2"/>
    <property type="match status" value="1"/>
</dbReference>
<dbReference type="InterPro" id="IPR011051">
    <property type="entry name" value="RmlC_Cupin_sf"/>
</dbReference>
<keyword evidence="2" id="KW-0238">DNA-binding</keyword>
<dbReference type="EMBL" id="WMQV01000004">
    <property type="protein sequence ID" value="MTL93490.1"/>
    <property type="molecule type" value="Genomic_DNA"/>
</dbReference>